<gene>
    <name evidence="1" type="primary">41</name>
    <name evidence="1" type="ORF">SEA_STARBOW_41</name>
</gene>
<proteinExistence type="predicted"/>
<evidence type="ECO:0000313" key="1">
    <source>
        <dbReference type="EMBL" id="AXH66550.1"/>
    </source>
</evidence>
<reference evidence="1 2" key="1">
    <citation type="submission" date="2018-07" db="EMBL/GenBank/DDBJ databases">
        <authorList>
            <person name="Boyd E.M."/>
            <person name="Barkley D.B."/>
            <person name="Naeem H."/>
            <person name="Vanhorne R."/>
            <person name="Nayek S."/>
            <person name="Layton S.R."/>
            <person name="Hughes L.E."/>
            <person name="Garlena R.A."/>
            <person name="Russell D.A."/>
            <person name="Pope W.H."/>
            <person name="Jacobs-Sera D."/>
            <person name="Hatfull G.F."/>
        </authorList>
    </citation>
    <scope>NUCLEOTIDE SEQUENCE [LARGE SCALE GENOMIC DNA]</scope>
</reference>
<dbReference type="EMBL" id="MH576964">
    <property type="protein sequence ID" value="AXH66550.1"/>
    <property type="molecule type" value="Genomic_DNA"/>
</dbReference>
<dbReference type="Proteomes" id="UP000259040">
    <property type="component" value="Segment"/>
</dbReference>
<protein>
    <submittedName>
        <fullName evidence="1">Uncharacterized protein</fullName>
    </submittedName>
</protein>
<accession>A0A345M7S9</accession>
<evidence type="ECO:0000313" key="2">
    <source>
        <dbReference type="Proteomes" id="UP000259040"/>
    </source>
</evidence>
<sequence>MKDIWIVTYTDNKGKYQEKTIRSLKELDELSVHLKKVGITNFKVNHRKEK</sequence>
<organism evidence="1 2">
    <name type="scientific">Streptomyces phage Starbow</name>
    <dbReference type="NCBI Taxonomy" id="2283266"/>
    <lineage>
        <taxon>Viruses</taxon>
        <taxon>Duplodnaviria</taxon>
        <taxon>Heunggongvirae</taxon>
        <taxon>Uroviricota</taxon>
        <taxon>Caudoviricetes</taxon>
        <taxon>Stanwilliamsviridae</taxon>
        <taxon>Boydwoodruffvirinae</taxon>
        <taxon>Karimacvirus</taxon>
        <taxon>Karimacvirus karimac</taxon>
        <taxon>Streptomyces virus Karimac</taxon>
    </lineage>
</organism>
<name>A0A345M7S9_9CAUD</name>